<feature type="transmembrane region" description="Helical" evidence="1">
    <location>
        <begin position="20"/>
        <end position="42"/>
    </location>
</feature>
<organism evidence="2 3">
    <name type="scientific">Aquamicrobium terrae</name>
    <dbReference type="NCBI Taxonomy" id="1324945"/>
    <lineage>
        <taxon>Bacteria</taxon>
        <taxon>Pseudomonadati</taxon>
        <taxon>Pseudomonadota</taxon>
        <taxon>Alphaproteobacteria</taxon>
        <taxon>Hyphomicrobiales</taxon>
        <taxon>Phyllobacteriaceae</taxon>
        <taxon>Aquamicrobium</taxon>
    </lineage>
</organism>
<proteinExistence type="predicted"/>
<accession>A0ABV2N657</accession>
<feature type="transmembrane region" description="Helical" evidence="1">
    <location>
        <begin position="54"/>
        <end position="79"/>
    </location>
</feature>
<keyword evidence="3" id="KW-1185">Reference proteome</keyword>
<keyword evidence="1" id="KW-0812">Transmembrane</keyword>
<evidence type="ECO:0000313" key="3">
    <source>
        <dbReference type="Proteomes" id="UP001549076"/>
    </source>
</evidence>
<dbReference type="EMBL" id="JBEPML010000023">
    <property type="protein sequence ID" value="MET3794298.1"/>
    <property type="molecule type" value="Genomic_DNA"/>
</dbReference>
<protein>
    <submittedName>
        <fullName evidence="2">Uncharacterized membrane protein YqaE (UPF0057 family)</fullName>
    </submittedName>
</protein>
<evidence type="ECO:0000313" key="2">
    <source>
        <dbReference type="EMBL" id="MET3794298.1"/>
    </source>
</evidence>
<evidence type="ECO:0000256" key="1">
    <source>
        <dbReference type="SAM" id="Phobius"/>
    </source>
</evidence>
<comment type="caution">
    <text evidence="2">The sequence shown here is derived from an EMBL/GenBank/DDBJ whole genome shotgun (WGS) entry which is preliminary data.</text>
</comment>
<keyword evidence="1" id="KW-0472">Membrane</keyword>
<gene>
    <name evidence="2" type="ORF">ABID37_004538</name>
</gene>
<feature type="transmembrane region" description="Helical" evidence="1">
    <location>
        <begin position="122"/>
        <end position="145"/>
    </location>
</feature>
<dbReference type="Proteomes" id="UP001549076">
    <property type="component" value="Unassembled WGS sequence"/>
</dbReference>
<keyword evidence="1" id="KW-1133">Transmembrane helix</keyword>
<sequence>MTVENSNASQTKALHFACTASLFAIAGPPIGTVSVLLAILAFRLPSISPDLTAIPALSVLAMSYVLGFVPAIIAGFLIASRGLWNRVSFRFTLVTASVAIFLPILVYGLVGPLFGSAIAINLHLLLLLGLGIGAYPAATICWLIARRAGWLGRHAAMQASVVAS</sequence>
<feature type="transmembrane region" description="Helical" evidence="1">
    <location>
        <begin position="91"/>
        <end position="110"/>
    </location>
</feature>
<name>A0ABV2N657_9HYPH</name>
<reference evidence="2 3" key="1">
    <citation type="submission" date="2024-06" db="EMBL/GenBank/DDBJ databases">
        <title>Genomic Encyclopedia of Type Strains, Phase IV (KMG-IV): sequencing the most valuable type-strain genomes for metagenomic binning, comparative biology and taxonomic classification.</title>
        <authorList>
            <person name="Goeker M."/>
        </authorList>
    </citation>
    <scope>NUCLEOTIDE SEQUENCE [LARGE SCALE GENOMIC DNA]</scope>
    <source>
        <strain evidence="2 3">DSM 27865</strain>
    </source>
</reference>
<dbReference type="RefSeq" id="WP_354198930.1">
    <property type="nucleotide sequence ID" value="NZ_JBEPML010000023.1"/>
</dbReference>